<feature type="compositionally biased region" description="Basic and acidic residues" evidence="11">
    <location>
        <begin position="171"/>
        <end position="181"/>
    </location>
</feature>
<feature type="domain" description="Tr-type G" evidence="12">
    <location>
        <begin position="189"/>
        <end position="359"/>
    </location>
</feature>
<dbReference type="InterPro" id="IPR000795">
    <property type="entry name" value="T_Tr_GTP-bd_dom"/>
</dbReference>
<dbReference type="GO" id="GO:0005525">
    <property type="term" value="F:GTP binding"/>
    <property type="evidence" value="ECO:0007669"/>
    <property type="project" value="UniProtKB-KW"/>
</dbReference>
<keyword evidence="13" id="KW-1185">Reference proteome</keyword>
<protein>
    <recommendedName>
        <fullName evidence="10">Translation initiation factor IF-2, mitochondrial</fullName>
    </recommendedName>
</protein>
<comment type="function">
    <text evidence="9">One of the essential components for the initiation of protein synthesis. Protects formylmethionyl-tRNA from spontaneous hydrolysis and promotes its binding to the 30S ribosomal subunits. Also involved in the hydrolysis of GTP during the formation of the 70S ribosomal complex.</text>
</comment>
<evidence type="ECO:0000256" key="1">
    <source>
        <dbReference type="ARBA" id="ARBA00004173"/>
    </source>
</evidence>
<dbReference type="GO" id="GO:0005739">
    <property type="term" value="C:mitochondrion"/>
    <property type="evidence" value="ECO:0007669"/>
    <property type="project" value="UniProtKB-SubCell"/>
</dbReference>
<dbReference type="FunFam" id="3.40.50.300:FF:000019">
    <property type="entry name" value="Translation initiation factor IF-2"/>
    <property type="match status" value="1"/>
</dbReference>
<dbReference type="PROSITE" id="PS51722">
    <property type="entry name" value="G_TR_2"/>
    <property type="match status" value="1"/>
</dbReference>
<dbReference type="HAMAP" id="MF_00100_B">
    <property type="entry name" value="IF_2_B"/>
    <property type="match status" value="1"/>
</dbReference>
<dbReference type="Pfam" id="PF11987">
    <property type="entry name" value="IF-2"/>
    <property type="match status" value="1"/>
</dbReference>
<evidence type="ECO:0000256" key="11">
    <source>
        <dbReference type="SAM" id="MobiDB-lite"/>
    </source>
</evidence>
<dbReference type="FunFam" id="2.40.30.10:FF:000008">
    <property type="entry name" value="Translation initiation factor IF-2"/>
    <property type="match status" value="1"/>
</dbReference>
<dbReference type="InterPro" id="IPR053905">
    <property type="entry name" value="EF-G-like_DII"/>
</dbReference>
<dbReference type="InterPro" id="IPR000178">
    <property type="entry name" value="TF_IF2_bacterial-like"/>
</dbReference>
<dbReference type="OrthoDB" id="361630at2759"/>
<dbReference type="NCBIfam" id="TIGR00231">
    <property type="entry name" value="small_GTP"/>
    <property type="match status" value="1"/>
</dbReference>
<dbReference type="Gene3D" id="3.40.50.300">
    <property type="entry name" value="P-loop containing nucleotide triphosphate hydrolases"/>
    <property type="match status" value="1"/>
</dbReference>
<dbReference type="FunCoup" id="A0A6J0B669">
    <property type="interactions" value="1205"/>
</dbReference>
<evidence type="ECO:0000256" key="4">
    <source>
        <dbReference type="ARBA" id="ARBA00022741"/>
    </source>
</evidence>
<dbReference type="PANTHER" id="PTHR43381">
    <property type="entry name" value="TRANSLATION INITIATION FACTOR IF-2-RELATED"/>
    <property type="match status" value="1"/>
</dbReference>
<proteinExistence type="inferred from homology"/>
<dbReference type="Gene3D" id="3.40.50.10050">
    <property type="entry name" value="Translation initiation factor IF- 2, domain 3"/>
    <property type="match status" value="1"/>
</dbReference>
<comment type="subcellular location">
    <subcellularLocation>
        <location evidence="1">Mitochondrion</location>
    </subcellularLocation>
</comment>
<dbReference type="InterPro" id="IPR044145">
    <property type="entry name" value="IF2_II"/>
</dbReference>
<dbReference type="Pfam" id="PF00009">
    <property type="entry name" value="GTP_EFTU"/>
    <property type="match status" value="1"/>
</dbReference>
<dbReference type="PROSITE" id="PS01176">
    <property type="entry name" value="IF2"/>
    <property type="match status" value="1"/>
</dbReference>
<keyword evidence="8" id="KW-0342">GTP-binding</keyword>
<dbReference type="SUPFAM" id="SSF52540">
    <property type="entry name" value="P-loop containing nucleoside triphosphate hydrolases"/>
    <property type="match status" value="1"/>
</dbReference>
<keyword evidence="3 14" id="KW-0396">Initiation factor</keyword>
<dbReference type="InterPro" id="IPR015760">
    <property type="entry name" value="TIF_IF2"/>
</dbReference>
<evidence type="ECO:0000256" key="7">
    <source>
        <dbReference type="ARBA" id="ARBA00023128"/>
    </source>
</evidence>
<dbReference type="Gene3D" id="2.40.30.10">
    <property type="entry name" value="Translation factors"/>
    <property type="match status" value="2"/>
</dbReference>
<dbReference type="InterPro" id="IPR027417">
    <property type="entry name" value="P-loop_NTPase"/>
</dbReference>
<dbReference type="CDD" id="cd03702">
    <property type="entry name" value="IF2_mtIF2_II"/>
    <property type="match status" value="1"/>
</dbReference>
<sequence>MLLAAGSAFNPKKCVMSSMAALVIRKQMKPIFYRRLYDITKDKVIGININQGLTITSDQRQLFHATIWCRRKKAVDARSIRPILYPSKSKTQQLEAVKIWKNMTVAEVAQAAEKDISLVFEAMEFTGGNRFYKNRNSVIDDMKEIREIIKIFGRKVECVSQPSENTESADDTNKDALRRPPPDPAVLIKRHPVVTVMGHVDHGKTTLLDSLRSTAVVDSEFGGITQHIGAFNVTLDTNERITFLDTPGHAAFSAMRARGAHVTDIVILVVAADDGVMEQTIQSIRMAKDAKVPIIVAINKIDKPDADIERTKAMLAQNGIQVEDLGGDVQSINISALKKINLTDLTEAIAAQAEVMSLQGDPTGLVEAVVIEASNDPGRGKLATVLIQRGTLRKGSILVCGKAWAKVRSMFNEDGKPVMEGKLSDAVQVIGWREMPVAGDEILEVESEKRAKDVIKYRMSQEFEKKAKEHAKAAEERHQQHLVEYRENLLKKRALGIRYKMRATGPRQKEKPRDDGSLKVNVIIKGDVGGSVEAILDVLDTYSSTNACQLNLIHYGVGNVTETDIDLADAFNAIIYSFNVETPGKVGILAKENGVQIRPFNVIYKLIDDLKDEISRKLPVVQREDILGEANVLQQFEISERKKTAYVAGCRCVKGMLKKSALFKLVRGKEVIHSGPLESLRHIKSEVETIKNGVECGLRLKDPEVQFQSGDTLVCYNLVDEEQKCEWDPGF</sequence>
<dbReference type="Pfam" id="PF22042">
    <property type="entry name" value="EF-G_D2"/>
    <property type="match status" value="1"/>
</dbReference>
<organism evidence="14">
    <name type="scientific">Neodiprion lecontei</name>
    <name type="common">Redheaded pine sawfly</name>
    <dbReference type="NCBI Taxonomy" id="441921"/>
    <lineage>
        <taxon>Eukaryota</taxon>
        <taxon>Metazoa</taxon>
        <taxon>Ecdysozoa</taxon>
        <taxon>Arthropoda</taxon>
        <taxon>Hexapoda</taxon>
        <taxon>Insecta</taxon>
        <taxon>Pterygota</taxon>
        <taxon>Neoptera</taxon>
        <taxon>Endopterygota</taxon>
        <taxon>Hymenoptera</taxon>
        <taxon>Tenthredinoidea</taxon>
        <taxon>Diprionidae</taxon>
        <taxon>Diprioninae</taxon>
        <taxon>Neodiprion</taxon>
    </lineage>
</organism>
<keyword evidence="5" id="KW-0648">Protein biosynthesis</keyword>
<evidence type="ECO:0000256" key="10">
    <source>
        <dbReference type="ARBA" id="ARBA00044200"/>
    </source>
</evidence>
<evidence type="ECO:0000313" key="13">
    <source>
        <dbReference type="Proteomes" id="UP000829291"/>
    </source>
</evidence>
<feature type="region of interest" description="Disordered" evidence="11">
    <location>
        <begin position="160"/>
        <end position="184"/>
    </location>
</feature>
<evidence type="ECO:0000256" key="3">
    <source>
        <dbReference type="ARBA" id="ARBA00022540"/>
    </source>
</evidence>
<dbReference type="CDD" id="cd01887">
    <property type="entry name" value="IF2_eIF5B"/>
    <property type="match status" value="1"/>
</dbReference>
<dbReference type="FunFam" id="2.40.30.10:FF:000007">
    <property type="entry name" value="Translation initiation factor IF-2"/>
    <property type="match status" value="1"/>
</dbReference>
<dbReference type="GO" id="GO:0003924">
    <property type="term" value="F:GTPase activity"/>
    <property type="evidence" value="ECO:0007669"/>
    <property type="project" value="InterPro"/>
</dbReference>
<dbReference type="PANTHER" id="PTHR43381:SF20">
    <property type="entry name" value="TRANSLATION INITIATION FACTOR IF-2, MITOCHONDRIAL"/>
    <property type="match status" value="1"/>
</dbReference>
<evidence type="ECO:0000256" key="5">
    <source>
        <dbReference type="ARBA" id="ARBA00022917"/>
    </source>
</evidence>
<dbReference type="InterPro" id="IPR036925">
    <property type="entry name" value="TIF_IF2_dom3_sf"/>
</dbReference>
<dbReference type="RefSeq" id="XP_015510545.1">
    <property type="nucleotide sequence ID" value="XM_015655059.2"/>
</dbReference>
<dbReference type="GO" id="GO:0003743">
    <property type="term" value="F:translation initiation factor activity"/>
    <property type="evidence" value="ECO:0007669"/>
    <property type="project" value="UniProtKB-KW"/>
</dbReference>
<dbReference type="InterPro" id="IPR005225">
    <property type="entry name" value="Small_GTP-bd"/>
</dbReference>
<accession>A0A6J0B669</accession>
<comment type="similarity">
    <text evidence="2">Belongs to the TRAFAC class translation factor GTPase superfamily. Classic translation factor GTPase family. IF-2 subfamily.</text>
</comment>
<dbReference type="InterPro" id="IPR023115">
    <property type="entry name" value="TIF_IF2_dom3"/>
</dbReference>
<evidence type="ECO:0000256" key="2">
    <source>
        <dbReference type="ARBA" id="ARBA00007733"/>
    </source>
</evidence>
<evidence type="ECO:0000256" key="9">
    <source>
        <dbReference type="ARBA" id="ARBA00025162"/>
    </source>
</evidence>
<dbReference type="Proteomes" id="UP000829291">
    <property type="component" value="Chromosome 5"/>
</dbReference>
<dbReference type="FunFam" id="3.40.50.10050:FF:000001">
    <property type="entry name" value="Translation initiation factor IF-2"/>
    <property type="match status" value="1"/>
</dbReference>
<evidence type="ECO:0000259" key="12">
    <source>
        <dbReference type="PROSITE" id="PS51722"/>
    </source>
</evidence>
<keyword evidence="4" id="KW-0547">Nucleotide-binding</keyword>
<keyword evidence="7" id="KW-0496">Mitochondrion</keyword>
<evidence type="ECO:0000256" key="8">
    <source>
        <dbReference type="ARBA" id="ARBA00023134"/>
    </source>
</evidence>
<evidence type="ECO:0000256" key="6">
    <source>
        <dbReference type="ARBA" id="ARBA00022946"/>
    </source>
</evidence>
<dbReference type="SUPFAM" id="SSF50447">
    <property type="entry name" value="Translation proteins"/>
    <property type="match status" value="2"/>
</dbReference>
<dbReference type="AlphaFoldDB" id="A0A6J0B669"/>
<dbReference type="CTD" id="43382"/>
<dbReference type="GeneID" id="107217501"/>
<dbReference type="KEGG" id="nlo:107217501"/>
<reference evidence="14" key="1">
    <citation type="submission" date="2025-08" db="UniProtKB">
        <authorList>
            <consortium name="RefSeq"/>
        </authorList>
    </citation>
    <scope>IDENTIFICATION</scope>
    <source>
        <tissue evidence="14">Thorax and Abdomen</tissue>
    </source>
</reference>
<dbReference type="CDD" id="cd03692">
    <property type="entry name" value="mtIF2_IVc"/>
    <property type="match status" value="1"/>
</dbReference>
<dbReference type="InParanoid" id="A0A6J0B669"/>
<keyword evidence="6" id="KW-0809">Transit peptide</keyword>
<gene>
    <name evidence="14" type="primary">LOC107217501</name>
</gene>
<dbReference type="InterPro" id="IPR009000">
    <property type="entry name" value="Transl_B-barrel_sf"/>
</dbReference>
<dbReference type="SUPFAM" id="SSF52156">
    <property type="entry name" value="Initiation factor IF2/eIF5b, domain 3"/>
    <property type="match status" value="1"/>
</dbReference>
<name>A0A6J0B669_NEOLC</name>
<evidence type="ECO:0000313" key="14">
    <source>
        <dbReference type="RefSeq" id="XP_015510545.1"/>
    </source>
</evidence>